<dbReference type="Proteomes" id="UP000472320">
    <property type="component" value="Unassembled WGS sequence"/>
</dbReference>
<reference evidence="2 3" key="1">
    <citation type="submission" date="2019-11" db="EMBL/GenBank/DDBJ databases">
        <title>Type strains purchased from KCTC, JCM and DSMZ.</title>
        <authorList>
            <person name="Lu H."/>
        </authorList>
    </citation>
    <scope>NUCLEOTIDE SEQUENCE [LARGE SCALE GENOMIC DNA]</scope>
    <source>
        <strain evidence="2 3">JCM 31587</strain>
    </source>
</reference>
<keyword evidence="3" id="KW-1185">Reference proteome</keyword>
<dbReference type="EMBL" id="WNKX01000003">
    <property type="protein sequence ID" value="MTW09884.1"/>
    <property type="molecule type" value="Genomic_DNA"/>
</dbReference>
<evidence type="ECO:0000256" key="1">
    <source>
        <dbReference type="SAM" id="MobiDB-lite"/>
    </source>
</evidence>
<evidence type="ECO:0000313" key="3">
    <source>
        <dbReference type="Proteomes" id="UP000472320"/>
    </source>
</evidence>
<comment type="caution">
    <text evidence="2">The sequence shown here is derived from an EMBL/GenBank/DDBJ whole genome shotgun (WGS) entry which is preliminary data.</text>
</comment>
<accession>A0A6L6QCV5</accession>
<feature type="compositionally biased region" description="Low complexity" evidence="1">
    <location>
        <begin position="48"/>
        <end position="78"/>
    </location>
</feature>
<proteinExistence type="predicted"/>
<sequence length="209" mass="22392">MSSWRPRPAFLAAALLLAVGAASLAFFLWFFARPEPGDRPDRPPAPVLTAAQRQGAGALAASASATAARPQRAPQPAAEGDADPTRDLRSYVMRGEKPTMNEVIKRLHEQGVHTGLGAFNPPGTNPPLVGLAVPNDFALPPGYVRHHQVTDDGQTIEPILMFAPDFQLYDAASRPIDMPRDRVVPPELAPPGLPLRRIVIPPPIDTSGQ</sequence>
<protein>
    <submittedName>
        <fullName evidence="2">Uncharacterized protein</fullName>
    </submittedName>
</protein>
<feature type="region of interest" description="Disordered" evidence="1">
    <location>
        <begin position="38"/>
        <end position="85"/>
    </location>
</feature>
<dbReference type="RefSeq" id="WP_170298669.1">
    <property type="nucleotide sequence ID" value="NZ_WNKX01000003.1"/>
</dbReference>
<name>A0A6L6QCV5_9BURK</name>
<organism evidence="2 3">
    <name type="scientific">Massilia eburnea</name>
    <dbReference type="NCBI Taxonomy" id="1776165"/>
    <lineage>
        <taxon>Bacteria</taxon>
        <taxon>Pseudomonadati</taxon>
        <taxon>Pseudomonadota</taxon>
        <taxon>Betaproteobacteria</taxon>
        <taxon>Burkholderiales</taxon>
        <taxon>Oxalobacteraceae</taxon>
        <taxon>Telluria group</taxon>
        <taxon>Massilia</taxon>
    </lineage>
</organism>
<evidence type="ECO:0000313" key="2">
    <source>
        <dbReference type="EMBL" id="MTW09884.1"/>
    </source>
</evidence>
<gene>
    <name evidence="2" type="ORF">GM658_04665</name>
</gene>
<dbReference type="AlphaFoldDB" id="A0A6L6QCV5"/>